<feature type="signal peptide" evidence="2">
    <location>
        <begin position="1"/>
        <end position="19"/>
    </location>
</feature>
<evidence type="ECO:0000256" key="2">
    <source>
        <dbReference type="SAM" id="SignalP"/>
    </source>
</evidence>
<dbReference type="EMBL" id="KN123950">
    <property type="protein sequence ID" value="KFO22759.1"/>
    <property type="molecule type" value="Genomic_DNA"/>
</dbReference>
<dbReference type="AlphaFoldDB" id="A0A091CTK3"/>
<feature type="region of interest" description="Disordered" evidence="1">
    <location>
        <begin position="75"/>
        <end position="106"/>
    </location>
</feature>
<dbReference type="Proteomes" id="UP000028990">
    <property type="component" value="Unassembled WGS sequence"/>
</dbReference>
<gene>
    <name evidence="3" type="ORF">H920_15842</name>
</gene>
<protein>
    <recommendedName>
        <fullName evidence="5">Secreted protein</fullName>
    </recommendedName>
</protein>
<name>A0A091CTK3_FUKDA</name>
<evidence type="ECO:0000313" key="3">
    <source>
        <dbReference type="EMBL" id="KFO22759.1"/>
    </source>
</evidence>
<proteinExistence type="predicted"/>
<evidence type="ECO:0000313" key="4">
    <source>
        <dbReference type="Proteomes" id="UP000028990"/>
    </source>
</evidence>
<keyword evidence="4" id="KW-1185">Reference proteome</keyword>
<evidence type="ECO:0008006" key="5">
    <source>
        <dbReference type="Google" id="ProtNLM"/>
    </source>
</evidence>
<feature type="chain" id="PRO_5001871354" description="Secreted protein" evidence="2">
    <location>
        <begin position="20"/>
        <end position="123"/>
    </location>
</feature>
<keyword evidence="2" id="KW-0732">Signal</keyword>
<organism evidence="3 4">
    <name type="scientific">Fukomys damarensis</name>
    <name type="common">Damaraland mole rat</name>
    <name type="synonym">Cryptomys damarensis</name>
    <dbReference type="NCBI Taxonomy" id="885580"/>
    <lineage>
        <taxon>Eukaryota</taxon>
        <taxon>Metazoa</taxon>
        <taxon>Chordata</taxon>
        <taxon>Craniata</taxon>
        <taxon>Vertebrata</taxon>
        <taxon>Euteleostomi</taxon>
        <taxon>Mammalia</taxon>
        <taxon>Eutheria</taxon>
        <taxon>Euarchontoglires</taxon>
        <taxon>Glires</taxon>
        <taxon>Rodentia</taxon>
        <taxon>Hystricomorpha</taxon>
        <taxon>Bathyergidae</taxon>
        <taxon>Fukomys</taxon>
    </lineage>
</organism>
<reference evidence="3 4" key="1">
    <citation type="submission" date="2013-11" db="EMBL/GenBank/DDBJ databases">
        <title>The Damaraland mole rat (Fukomys damarensis) genome and evolution of African mole rats.</title>
        <authorList>
            <person name="Gladyshev V.N."/>
            <person name="Fang X."/>
        </authorList>
    </citation>
    <scope>NUCLEOTIDE SEQUENCE [LARGE SCALE GENOMIC DNA]</scope>
    <source>
        <tissue evidence="3">Liver</tissue>
    </source>
</reference>
<evidence type="ECO:0000256" key="1">
    <source>
        <dbReference type="SAM" id="MobiDB-lite"/>
    </source>
</evidence>
<accession>A0A091CTK3</accession>
<sequence length="123" mass="14011">MCVLMSVLACVGVLERVWCMHWCVSVCVSVHVGWREYWCIWVKRLQGGTDHRLDPRDRKSKRSLLYMALGEDELDAAEGSRTDRSLRPISENRMSPAGARLPREASAVPPTELCFWVSESDSE</sequence>